<dbReference type="AlphaFoldDB" id="A0AAD5LRF5"/>
<name>A0AAD5LRF5_PYTIN</name>
<feature type="compositionally biased region" description="Low complexity" evidence="1">
    <location>
        <begin position="549"/>
        <end position="564"/>
    </location>
</feature>
<evidence type="ECO:0000313" key="3">
    <source>
        <dbReference type="Proteomes" id="UP001209570"/>
    </source>
</evidence>
<gene>
    <name evidence="2" type="ORF">P43SY_008012</name>
</gene>
<organism evidence="2 3">
    <name type="scientific">Pythium insidiosum</name>
    <name type="common">Pythiosis disease agent</name>
    <dbReference type="NCBI Taxonomy" id="114742"/>
    <lineage>
        <taxon>Eukaryota</taxon>
        <taxon>Sar</taxon>
        <taxon>Stramenopiles</taxon>
        <taxon>Oomycota</taxon>
        <taxon>Peronosporomycetes</taxon>
        <taxon>Pythiales</taxon>
        <taxon>Pythiaceae</taxon>
        <taxon>Pythium</taxon>
    </lineage>
</organism>
<reference evidence="2" key="1">
    <citation type="submission" date="2021-12" db="EMBL/GenBank/DDBJ databases">
        <title>Prjna785345.</title>
        <authorList>
            <person name="Rujirawat T."/>
            <person name="Krajaejun T."/>
        </authorList>
    </citation>
    <scope>NUCLEOTIDE SEQUENCE</scope>
    <source>
        <strain evidence="2">Pi057C3</strain>
    </source>
</reference>
<proteinExistence type="predicted"/>
<dbReference type="Proteomes" id="UP001209570">
    <property type="component" value="Unassembled WGS sequence"/>
</dbReference>
<protein>
    <submittedName>
        <fullName evidence="2">Uncharacterized protein</fullName>
    </submittedName>
</protein>
<comment type="caution">
    <text evidence="2">The sequence shown here is derived from an EMBL/GenBank/DDBJ whole genome shotgun (WGS) entry which is preliminary data.</text>
</comment>
<evidence type="ECO:0000256" key="1">
    <source>
        <dbReference type="SAM" id="MobiDB-lite"/>
    </source>
</evidence>
<feature type="region of interest" description="Disordered" evidence="1">
    <location>
        <begin position="546"/>
        <end position="574"/>
    </location>
</feature>
<evidence type="ECO:0000313" key="2">
    <source>
        <dbReference type="EMBL" id="KAJ0407237.1"/>
    </source>
</evidence>
<accession>A0AAD5LRF5</accession>
<keyword evidence="3" id="KW-1185">Reference proteome</keyword>
<dbReference type="EMBL" id="JAKCXM010000023">
    <property type="protein sequence ID" value="KAJ0407237.1"/>
    <property type="molecule type" value="Genomic_DNA"/>
</dbReference>
<sequence>MTERVLLLLARPSIRDALQSDELLETLNDISPLSDHYIPTLQYLIRPDNLTTLVRCMLETPLAAAAIRYERCEPSYEPYGVVYRAHWVLCSSGFSSQLISALLALQPSEPGADDASAPHTSLCERLIAYNSRDPMTLEALARFLNAVIDQYSVEALVAFLTPRFDRRLLLRLVGLLHYEPMRDLVLRFCNELPATHAALREGLTLALLQQLAPSDARCGSPPHCRFARMVFTCDLLTDLIHERRQGTLGFALLNDLQHDGPTIDALLDLAERDLATLPTPMANESYALKVLNSLLQQTQCGCVAKAAFSSNGDADAEAAVDDTELSPHVDLPLLWKRVMAPPRLSALLSRLSIPPARRVQPLHLQLIYLLLPMLNAACRVVDAALIAHDTMATLLALVLRFREMHILHCAVARLFIVALEDSPFLFGRELPALRAANDPLRLHVLLQGCLDTVLQAYEPPRARAVPPALIDVAISLDQAVTNASARTPRLFSRSTMERWHAFRAGVLLPTQSQWEESPASVVAAAPSPQRLGALEDQSEGAVLCSASEPGATATPPAKATSPTAVSDDIPTPLSALYNDEDKRLMLKVAPTETPAATPHANAN</sequence>